<evidence type="ECO:0000313" key="2">
    <source>
        <dbReference type="EMBL" id="CEG35869.1"/>
    </source>
</evidence>
<reference evidence="3" key="1">
    <citation type="submission" date="2014-09" db="EMBL/GenBank/DDBJ databases">
        <authorList>
            <person name="Sharma Rahul"/>
            <person name="Thines Marco"/>
        </authorList>
    </citation>
    <scope>NUCLEOTIDE SEQUENCE [LARGE SCALE GENOMIC DNA]</scope>
</reference>
<keyword evidence="3" id="KW-1185">Reference proteome</keyword>
<dbReference type="OrthoDB" id="117820at2759"/>
<dbReference type="Proteomes" id="UP000054928">
    <property type="component" value="Unassembled WGS sequence"/>
</dbReference>
<dbReference type="AlphaFoldDB" id="A0A0P1A6R0"/>
<name>A0A0P1A6R0_PLAHL</name>
<dbReference type="EMBL" id="CCYD01000109">
    <property type="protein sequence ID" value="CEG35869.1"/>
    <property type="molecule type" value="Genomic_DNA"/>
</dbReference>
<protein>
    <submittedName>
        <fullName evidence="2">Uncharacterized protein</fullName>
    </submittedName>
</protein>
<evidence type="ECO:0000256" key="1">
    <source>
        <dbReference type="SAM" id="MobiDB-lite"/>
    </source>
</evidence>
<sequence length="126" mass="14743">MWGVDATLMEMACATLPATVADLLKLLYAADWHKNDRRLREKCHTSAREMFAGRSRKQRLAEEPEPSKSNKRTVKEHRHNSTTQQWESLISWYAIQLIEDTREHDLTNDIPVLIEAYDYELEAKDL</sequence>
<feature type="compositionally biased region" description="Basic and acidic residues" evidence="1">
    <location>
        <begin position="59"/>
        <end position="68"/>
    </location>
</feature>
<organism evidence="2 3">
    <name type="scientific">Plasmopara halstedii</name>
    <name type="common">Downy mildew of sunflower</name>
    <dbReference type="NCBI Taxonomy" id="4781"/>
    <lineage>
        <taxon>Eukaryota</taxon>
        <taxon>Sar</taxon>
        <taxon>Stramenopiles</taxon>
        <taxon>Oomycota</taxon>
        <taxon>Peronosporomycetes</taxon>
        <taxon>Peronosporales</taxon>
        <taxon>Peronosporaceae</taxon>
        <taxon>Plasmopara</taxon>
    </lineage>
</organism>
<accession>A0A0P1A6R0</accession>
<evidence type="ECO:0000313" key="3">
    <source>
        <dbReference type="Proteomes" id="UP000054928"/>
    </source>
</evidence>
<feature type="compositionally biased region" description="Basic residues" evidence="1">
    <location>
        <begin position="69"/>
        <end position="80"/>
    </location>
</feature>
<dbReference type="GeneID" id="36395252"/>
<feature type="region of interest" description="Disordered" evidence="1">
    <location>
        <begin position="48"/>
        <end position="84"/>
    </location>
</feature>
<dbReference type="RefSeq" id="XP_024572238.1">
    <property type="nucleotide sequence ID" value="XM_024728970.1"/>
</dbReference>
<proteinExistence type="predicted"/>